<dbReference type="PANTHER" id="PTHR23318:SF0">
    <property type="entry name" value="SERINE_THREONINE-PROTEIN PHOSPHATASE 4 REGULATORY SUBUNIT 3"/>
    <property type="match status" value="1"/>
</dbReference>
<proteinExistence type="predicted"/>
<feature type="domain" description="Serine/threonine-protein phosphatase 4 regulatory subunit 3-like central" evidence="3">
    <location>
        <begin position="129"/>
        <end position="204"/>
    </location>
</feature>
<protein>
    <recommendedName>
        <fullName evidence="3">Serine/threonine-protein phosphatase 4 regulatory subunit 3-like central domain-containing protein</fullName>
    </recommendedName>
</protein>
<dbReference type="GO" id="GO:0072542">
    <property type="term" value="F:protein phosphatase activator activity"/>
    <property type="evidence" value="ECO:0007669"/>
    <property type="project" value="TreeGrafter"/>
</dbReference>
<reference evidence="4" key="1">
    <citation type="submission" date="2021-01" db="UniProtKB">
        <authorList>
            <consortium name="EnsemblPlants"/>
        </authorList>
    </citation>
    <scope>IDENTIFICATION</scope>
</reference>
<keyword evidence="5" id="KW-1185">Reference proteome</keyword>
<dbReference type="EnsemblPlants" id="Kaladp0045s0099.1.v1.1">
    <property type="protein sequence ID" value="Kaladp0045s0099.1.v1.1"/>
    <property type="gene ID" value="Kaladp0045s0099.v1.1"/>
</dbReference>
<dbReference type="Pfam" id="PF04802">
    <property type="entry name" value="PP4R3"/>
    <property type="match status" value="2"/>
</dbReference>
<feature type="domain" description="Serine/threonine-protein phosphatase 4 regulatory subunit 3-like central" evidence="3">
    <location>
        <begin position="6"/>
        <end position="60"/>
    </location>
</feature>
<evidence type="ECO:0000256" key="2">
    <source>
        <dbReference type="ARBA" id="ARBA00023242"/>
    </source>
</evidence>
<keyword evidence="2" id="KW-0539">Nucleus</keyword>
<sequence>MFVIFPQQHFFTKLMDDFKTAEGLRSNDALARIYRILKATISFNSSLILEKILSDDLLMDDIIDVWNTFLSFRVLNVLGIFCKIPVFEEASPIDCSDMLSKMRKSSRKVFRKDKKSGRAICHSINIIGVSFLKKDDNAFIQKLLAKIKLATTSAEASAMLNFLGEICTLSLPVDHKKGLFRDLINEGIFDVVTTALQSEDKEVALKGY</sequence>
<accession>A0A7N0TSU7</accession>
<organism evidence="4 5">
    <name type="scientific">Kalanchoe fedtschenkoi</name>
    <name type="common">Lavender scallops</name>
    <name type="synonym">South American air plant</name>
    <dbReference type="NCBI Taxonomy" id="63787"/>
    <lineage>
        <taxon>Eukaryota</taxon>
        <taxon>Viridiplantae</taxon>
        <taxon>Streptophyta</taxon>
        <taxon>Embryophyta</taxon>
        <taxon>Tracheophyta</taxon>
        <taxon>Spermatophyta</taxon>
        <taxon>Magnoliopsida</taxon>
        <taxon>eudicotyledons</taxon>
        <taxon>Gunneridae</taxon>
        <taxon>Pentapetalae</taxon>
        <taxon>Saxifragales</taxon>
        <taxon>Crassulaceae</taxon>
        <taxon>Kalanchoe</taxon>
    </lineage>
</organism>
<dbReference type="GO" id="GO:0005654">
    <property type="term" value="C:nucleoplasm"/>
    <property type="evidence" value="ECO:0007669"/>
    <property type="project" value="TreeGrafter"/>
</dbReference>
<comment type="subcellular location">
    <subcellularLocation>
        <location evidence="1">Nucleus</location>
    </subcellularLocation>
</comment>
<evidence type="ECO:0000313" key="4">
    <source>
        <dbReference type="EnsemblPlants" id="Kaladp0045s0099.1.v1.1"/>
    </source>
</evidence>
<dbReference type="PANTHER" id="PTHR23318">
    <property type="entry name" value="ATP SYNTHASE GAMMA-RELATED"/>
    <property type="match status" value="1"/>
</dbReference>
<dbReference type="AlphaFoldDB" id="A0A7N0TSU7"/>
<evidence type="ECO:0000256" key="1">
    <source>
        <dbReference type="ARBA" id="ARBA00004123"/>
    </source>
</evidence>
<dbReference type="InterPro" id="IPR006887">
    <property type="entry name" value="P4R3-like_central_dom"/>
</dbReference>
<dbReference type="InterPro" id="IPR051137">
    <property type="entry name" value="PP4R3-like"/>
</dbReference>
<name>A0A7N0TSU7_KALFE</name>
<evidence type="ECO:0000259" key="3">
    <source>
        <dbReference type="Pfam" id="PF04802"/>
    </source>
</evidence>
<evidence type="ECO:0000313" key="5">
    <source>
        <dbReference type="Proteomes" id="UP000594263"/>
    </source>
</evidence>
<dbReference type="Gramene" id="Kaladp0045s0099.1.v1.1">
    <property type="protein sequence ID" value="Kaladp0045s0099.1.v1.1"/>
    <property type="gene ID" value="Kaladp0045s0099.v1.1"/>
</dbReference>
<dbReference type="Proteomes" id="UP000594263">
    <property type="component" value="Unplaced"/>
</dbReference>
<dbReference type="GO" id="GO:0030289">
    <property type="term" value="C:protein phosphatase 4 complex"/>
    <property type="evidence" value="ECO:0007669"/>
    <property type="project" value="TreeGrafter"/>
</dbReference>